<evidence type="ECO:0000256" key="8">
    <source>
        <dbReference type="SAM" id="Coils"/>
    </source>
</evidence>
<name>A0A8J2ITU6_FUSEQ</name>
<protein>
    <recommendedName>
        <fullName evidence="10">RING-type domain-containing protein</fullName>
    </recommendedName>
</protein>
<dbReference type="InterPro" id="IPR044066">
    <property type="entry name" value="TRIAD_supradom"/>
</dbReference>
<feature type="coiled-coil region" evidence="8">
    <location>
        <begin position="602"/>
        <end position="758"/>
    </location>
</feature>
<dbReference type="AlphaFoldDB" id="A0A8J2ITU6"/>
<dbReference type="PANTHER" id="PTHR22770:SF47">
    <property type="entry name" value="E3 UBIQUITIN-PROTEIN LIGASE RNF216"/>
    <property type="match status" value="1"/>
</dbReference>
<evidence type="ECO:0000259" key="10">
    <source>
        <dbReference type="PROSITE" id="PS51873"/>
    </source>
</evidence>
<gene>
    <name evidence="11" type="ORF">FEQUK3_LOCUS9751</name>
</gene>
<keyword evidence="2" id="KW-0808">Transferase</keyword>
<evidence type="ECO:0000256" key="2">
    <source>
        <dbReference type="ARBA" id="ARBA00022679"/>
    </source>
</evidence>
<evidence type="ECO:0000313" key="11">
    <source>
        <dbReference type="EMBL" id="CAG7564048.1"/>
    </source>
</evidence>
<keyword evidence="4" id="KW-0677">Repeat</keyword>
<feature type="region of interest" description="Disordered" evidence="9">
    <location>
        <begin position="770"/>
        <end position="819"/>
    </location>
</feature>
<dbReference type="Proteomes" id="UP000693738">
    <property type="component" value="Unassembled WGS sequence"/>
</dbReference>
<keyword evidence="5" id="KW-0863">Zinc-finger</keyword>
<feature type="domain" description="RING-type" evidence="10">
    <location>
        <begin position="280"/>
        <end position="510"/>
    </location>
</feature>
<dbReference type="CDD" id="cd20353">
    <property type="entry name" value="Rcat_RBR_RNF216"/>
    <property type="match status" value="1"/>
</dbReference>
<dbReference type="EMBL" id="CAJSTJ010000162">
    <property type="protein sequence ID" value="CAG7564048.1"/>
    <property type="molecule type" value="Genomic_DNA"/>
</dbReference>
<feature type="compositionally biased region" description="Basic and acidic residues" evidence="9">
    <location>
        <begin position="556"/>
        <end position="578"/>
    </location>
</feature>
<sequence>HKVAADMETSDDSDIEEIHQSTQELCAREIIALFPDICLQSLTSIAEPLGFIPQAVINYIIDLLESGKSYPKREPASHVLGKRKRDASEQDDDIAETVLQAKRLYLPENRQQPRLGLKDPPLVKHMIAGDFPFVPMKVIQHVLSKNNSLLFPTYLALDEIIEQAGERIPFNWAYKKRPSSMPSKYSEANIDESIRSADRSLERERGEVELMEELKAARIARRHARMEQQNFDEARSRGEIKECECCFGDFAQNRLVHCNGDDIHVSTPQARQFSLTLDGRGNRWGTLFPFLDSRGSSSRTTSSLLTRFQFFCIQCALRNAEIQVGLSKYELDCLSTEGCKAGFSRKERERFLPLSLASALDRMEQNESLRLAGLPDLAQCPFCCYAEEYPPVAVDKEFRCRKPDCMVTSCRVCNLATHLPKTCEEAAGEAARDKGLVVRREVEEAMSQALIRNCNKCNTPFIKEDGCNKMTCTKAHCRNVQCYVCSKSCGYDHFDRPERGGKAGNCPLFDDVVERHAKEVEKAQTETKQKVLEENPGLEPEFLDLEFSSDVKKDEARRLERAAARRNPYERPPHRDNDQQPQVGALENGFIRNDGDPNRLNQNAARIRLQQQQRQNERREQQRLQQYQQARQQLEQAQQHALQAHQQAQQDLEALQAQQHALQVHRQAQQEALQAQQYALQVYRQAQQAQQAQQQAQQQVLQQAQQAHHQAQLIMPQAEQQVRQYLQQAKRELQQALQQADQQDQQEQQQELEAMKDQFRRPIINTWQKLRNLRNGPMPIQPAPGQQAQPVALQPGPHPVPVEPHLQQGPPPPMPNPNP</sequence>
<evidence type="ECO:0000256" key="4">
    <source>
        <dbReference type="ARBA" id="ARBA00022737"/>
    </source>
</evidence>
<evidence type="ECO:0000256" key="6">
    <source>
        <dbReference type="ARBA" id="ARBA00022786"/>
    </source>
</evidence>
<evidence type="ECO:0000256" key="9">
    <source>
        <dbReference type="SAM" id="MobiDB-lite"/>
    </source>
</evidence>
<reference evidence="11" key="1">
    <citation type="submission" date="2021-05" db="EMBL/GenBank/DDBJ databases">
        <authorList>
            <person name="Khan N."/>
        </authorList>
    </citation>
    <scope>NUCLEOTIDE SEQUENCE</scope>
</reference>
<dbReference type="PROSITE" id="PS51873">
    <property type="entry name" value="TRIAD"/>
    <property type="match status" value="1"/>
</dbReference>
<evidence type="ECO:0000256" key="3">
    <source>
        <dbReference type="ARBA" id="ARBA00022723"/>
    </source>
</evidence>
<dbReference type="GO" id="GO:0008270">
    <property type="term" value="F:zinc ion binding"/>
    <property type="evidence" value="ECO:0007669"/>
    <property type="project" value="UniProtKB-KW"/>
</dbReference>
<feature type="region of interest" description="Disordered" evidence="9">
    <location>
        <begin position="556"/>
        <end position="582"/>
    </location>
</feature>
<accession>A0A8J2ITU6</accession>
<keyword evidence="8" id="KW-0175">Coiled coil</keyword>
<keyword evidence="3" id="KW-0479">Metal-binding</keyword>
<feature type="compositionally biased region" description="Pro residues" evidence="9">
    <location>
        <begin position="809"/>
        <end position="819"/>
    </location>
</feature>
<dbReference type="InterPro" id="IPR047546">
    <property type="entry name" value="Rcat_RBR_RNF216"/>
</dbReference>
<dbReference type="Pfam" id="PF26200">
    <property type="entry name" value="Rcat_RNF216"/>
    <property type="match status" value="1"/>
</dbReference>
<evidence type="ECO:0000313" key="12">
    <source>
        <dbReference type="Proteomes" id="UP000693738"/>
    </source>
</evidence>
<dbReference type="GO" id="GO:0016740">
    <property type="term" value="F:transferase activity"/>
    <property type="evidence" value="ECO:0007669"/>
    <property type="project" value="UniProtKB-KW"/>
</dbReference>
<evidence type="ECO:0000256" key="1">
    <source>
        <dbReference type="ARBA" id="ARBA00004906"/>
    </source>
</evidence>
<dbReference type="InterPro" id="IPR051628">
    <property type="entry name" value="LUBAC_E3_Ligases"/>
</dbReference>
<dbReference type="CDD" id="cd20339">
    <property type="entry name" value="BRcat_RBR_RNF216"/>
    <property type="match status" value="1"/>
</dbReference>
<feature type="region of interest" description="Disordered" evidence="9">
    <location>
        <begin position="72"/>
        <end position="92"/>
    </location>
</feature>
<comment type="pathway">
    <text evidence="1">Protein modification; protein ubiquitination.</text>
</comment>
<feature type="non-terminal residue" evidence="11">
    <location>
        <position position="1"/>
    </location>
</feature>
<comment type="caution">
    <text evidence="11">The sequence shown here is derived from an EMBL/GenBank/DDBJ whole genome shotgun (WGS) entry which is preliminary data.</text>
</comment>
<dbReference type="InterPro" id="IPR047545">
    <property type="entry name" value="BRcat_RBR_RNF216"/>
</dbReference>
<organism evidence="11 12">
    <name type="scientific">Fusarium equiseti</name>
    <name type="common">Fusarium scirpi</name>
    <dbReference type="NCBI Taxonomy" id="61235"/>
    <lineage>
        <taxon>Eukaryota</taxon>
        <taxon>Fungi</taxon>
        <taxon>Dikarya</taxon>
        <taxon>Ascomycota</taxon>
        <taxon>Pezizomycotina</taxon>
        <taxon>Sordariomycetes</taxon>
        <taxon>Hypocreomycetidae</taxon>
        <taxon>Hypocreales</taxon>
        <taxon>Nectriaceae</taxon>
        <taxon>Fusarium</taxon>
        <taxon>Fusarium incarnatum-equiseti species complex</taxon>
    </lineage>
</organism>
<keyword evidence="7" id="KW-0862">Zinc</keyword>
<keyword evidence="6" id="KW-0833">Ubl conjugation pathway</keyword>
<proteinExistence type="predicted"/>
<evidence type="ECO:0000256" key="7">
    <source>
        <dbReference type="ARBA" id="ARBA00022833"/>
    </source>
</evidence>
<dbReference type="PANTHER" id="PTHR22770">
    <property type="entry name" value="UBIQUITIN CONJUGATING ENZYME 7 INTERACTING PROTEIN-RELATED"/>
    <property type="match status" value="1"/>
</dbReference>
<evidence type="ECO:0000256" key="5">
    <source>
        <dbReference type="ARBA" id="ARBA00022771"/>
    </source>
</evidence>
<feature type="compositionally biased region" description="Low complexity" evidence="9">
    <location>
        <begin position="783"/>
        <end position="795"/>
    </location>
</feature>